<evidence type="ECO:0000313" key="3">
    <source>
        <dbReference type="Proteomes" id="UP001183619"/>
    </source>
</evidence>
<feature type="transmembrane region" description="Helical" evidence="1">
    <location>
        <begin position="66"/>
        <end position="86"/>
    </location>
</feature>
<dbReference type="RefSeq" id="WP_277104394.1">
    <property type="nucleotide sequence ID" value="NZ_BAAAJS010000006.1"/>
</dbReference>
<dbReference type="Proteomes" id="UP001183619">
    <property type="component" value="Unassembled WGS sequence"/>
</dbReference>
<proteinExistence type="predicted"/>
<dbReference type="NCBIfam" id="TIGR02185">
    <property type="entry name" value="Trep_Strep"/>
    <property type="match status" value="1"/>
</dbReference>
<accession>A0ABU2BA21</accession>
<name>A0ABU2BA21_9CORY</name>
<dbReference type="InterPro" id="IPR011733">
    <property type="entry name" value="CHP02185_IM"/>
</dbReference>
<feature type="transmembrane region" description="Helical" evidence="1">
    <location>
        <begin position="40"/>
        <end position="59"/>
    </location>
</feature>
<organism evidence="2 3">
    <name type="scientific">Corynebacterium felinum</name>
    <dbReference type="NCBI Taxonomy" id="131318"/>
    <lineage>
        <taxon>Bacteria</taxon>
        <taxon>Bacillati</taxon>
        <taxon>Actinomycetota</taxon>
        <taxon>Actinomycetes</taxon>
        <taxon>Mycobacteriales</taxon>
        <taxon>Corynebacteriaceae</taxon>
        <taxon>Corynebacterium</taxon>
    </lineage>
</organism>
<dbReference type="EMBL" id="JAVDYF010000001">
    <property type="protein sequence ID" value="MDR7354229.1"/>
    <property type="molecule type" value="Genomic_DNA"/>
</dbReference>
<sequence>MALPITKPKSLILAGVFSCVYFVAVFGSGMLGIIAPVMMLVGWVIGITINGIVVMLYIAKVPHVGAFTILGALVGLGMTLTGHVWYTMLLSTPIGLVADLVARTGSYRRPLANAAAYGVFNQWFIVPLLPILYNADEYFQYVAESMNSVDYAEKMRALFSPTLIFSWTIVVFIVSFITAMLGMKMLRTHFERAGVV</sequence>
<keyword evidence="1" id="KW-0812">Transmembrane</keyword>
<evidence type="ECO:0000313" key="2">
    <source>
        <dbReference type="EMBL" id="MDR7354229.1"/>
    </source>
</evidence>
<reference evidence="2 3" key="1">
    <citation type="submission" date="2023-07" db="EMBL/GenBank/DDBJ databases">
        <title>Sequencing the genomes of 1000 actinobacteria strains.</title>
        <authorList>
            <person name="Klenk H.-P."/>
        </authorList>
    </citation>
    <scope>NUCLEOTIDE SEQUENCE [LARGE SCALE GENOMIC DNA]</scope>
    <source>
        <strain evidence="2 3">DSM 44508</strain>
    </source>
</reference>
<feature type="transmembrane region" description="Helical" evidence="1">
    <location>
        <begin position="164"/>
        <end position="183"/>
    </location>
</feature>
<evidence type="ECO:0000256" key="1">
    <source>
        <dbReference type="SAM" id="Phobius"/>
    </source>
</evidence>
<keyword evidence="3" id="KW-1185">Reference proteome</keyword>
<protein>
    <submittedName>
        <fullName evidence="2">Energy-coupling factor transport system substrate-specific component</fullName>
    </submittedName>
</protein>
<comment type="caution">
    <text evidence="2">The sequence shown here is derived from an EMBL/GenBank/DDBJ whole genome shotgun (WGS) entry which is preliminary data.</text>
</comment>
<keyword evidence="1" id="KW-0472">Membrane</keyword>
<feature type="transmembrane region" description="Helical" evidence="1">
    <location>
        <begin position="12"/>
        <end position="34"/>
    </location>
</feature>
<gene>
    <name evidence="2" type="ORF">J2S37_000767</name>
</gene>
<keyword evidence="1" id="KW-1133">Transmembrane helix</keyword>
<dbReference type="Pfam" id="PF09605">
    <property type="entry name" value="Trep_Strep"/>
    <property type="match status" value="1"/>
</dbReference>